<feature type="compositionally biased region" description="Acidic residues" evidence="5">
    <location>
        <begin position="198"/>
        <end position="217"/>
    </location>
</feature>
<feature type="region of interest" description="Disordered" evidence="5">
    <location>
        <begin position="196"/>
        <end position="217"/>
    </location>
</feature>
<keyword evidence="1" id="KW-0699">rRNA-binding</keyword>
<dbReference type="AlphaFoldDB" id="A0A160VBK9"/>
<proteinExistence type="inferred from homology"/>
<evidence type="ECO:0000256" key="1">
    <source>
        <dbReference type="ARBA" id="ARBA00022730"/>
    </source>
</evidence>
<name>A0A160VBK9_9ZZZZ</name>
<evidence type="ECO:0000259" key="6">
    <source>
        <dbReference type="Pfam" id="PF01386"/>
    </source>
</evidence>
<evidence type="ECO:0000259" key="7">
    <source>
        <dbReference type="Pfam" id="PF14693"/>
    </source>
</evidence>
<evidence type="ECO:0000256" key="4">
    <source>
        <dbReference type="ARBA" id="ARBA00023274"/>
    </source>
</evidence>
<dbReference type="InterPro" id="IPR001021">
    <property type="entry name" value="Ribosomal_bL25_long"/>
</dbReference>
<evidence type="ECO:0000256" key="2">
    <source>
        <dbReference type="ARBA" id="ARBA00022884"/>
    </source>
</evidence>
<dbReference type="SUPFAM" id="SSF50715">
    <property type="entry name" value="Ribosomal protein L25-like"/>
    <property type="match status" value="1"/>
</dbReference>
<protein>
    <submittedName>
        <fullName evidence="8">LSU ribosomal protein L25p</fullName>
    </submittedName>
</protein>
<keyword evidence="2" id="KW-0694">RNA-binding</keyword>
<dbReference type="GO" id="GO:0022625">
    <property type="term" value="C:cytosolic large ribosomal subunit"/>
    <property type="evidence" value="ECO:0007669"/>
    <property type="project" value="TreeGrafter"/>
</dbReference>
<reference evidence="8" key="1">
    <citation type="submission" date="2015-10" db="EMBL/GenBank/DDBJ databases">
        <authorList>
            <person name="Gilbert D.G."/>
        </authorList>
    </citation>
    <scope>NUCLEOTIDE SEQUENCE</scope>
</reference>
<keyword evidence="3 8" id="KW-0689">Ribosomal protein</keyword>
<sequence>MTTNAVQIELDPRELMGKKVGRLRRAGIVPVHLYGPGMEPRVLQCQTSRLIQVLATAGGATPIHITINGESGNHLAFAREIQWDPRRDDLLHVDLLAADVSRPVTAQVPIVLVGESAGARTVSGTVMHQLRTVDVQALPLEMPNQIELDISVMEDPDSVLRVSDLPIPETATLLSDLEELVVRIELPRVAEEVVVEGVEGEEGEEGEEGGPTEASEE</sequence>
<evidence type="ECO:0000313" key="8">
    <source>
        <dbReference type="EMBL" id="CUV03641.1"/>
    </source>
</evidence>
<dbReference type="GO" id="GO:0003735">
    <property type="term" value="F:structural constituent of ribosome"/>
    <property type="evidence" value="ECO:0007669"/>
    <property type="project" value="InterPro"/>
</dbReference>
<dbReference type="GO" id="GO:0006412">
    <property type="term" value="P:translation"/>
    <property type="evidence" value="ECO:0007669"/>
    <property type="project" value="InterPro"/>
</dbReference>
<dbReference type="Pfam" id="PF01386">
    <property type="entry name" value="Ribosomal_L25p"/>
    <property type="match status" value="1"/>
</dbReference>
<dbReference type="PANTHER" id="PTHR33284">
    <property type="entry name" value="RIBOSOMAL PROTEIN L25/GLN-TRNA SYNTHETASE, ANTI-CODON-BINDING DOMAIN-CONTAINING PROTEIN"/>
    <property type="match status" value="1"/>
</dbReference>
<feature type="domain" description="Large ribosomal subunit protein bL25 beta" evidence="7">
    <location>
        <begin position="104"/>
        <end position="188"/>
    </location>
</feature>
<dbReference type="PANTHER" id="PTHR33284:SF1">
    <property type="entry name" value="RIBOSOMAL PROTEIN L25_GLN-TRNA SYNTHETASE, ANTI-CODON-BINDING DOMAIN-CONTAINING PROTEIN"/>
    <property type="match status" value="1"/>
</dbReference>
<dbReference type="InterPro" id="IPR020056">
    <property type="entry name" value="Rbsml_bL25/Gln-tRNA_synth_N"/>
</dbReference>
<organism evidence="8">
    <name type="scientific">hydrothermal vent metagenome</name>
    <dbReference type="NCBI Taxonomy" id="652676"/>
    <lineage>
        <taxon>unclassified sequences</taxon>
        <taxon>metagenomes</taxon>
        <taxon>ecological metagenomes</taxon>
    </lineage>
</organism>
<dbReference type="InterPro" id="IPR020057">
    <property type="entry name" value="Ribosomal_bL25_b-dom"/>
</dbReference>
<dbReference type="CDD" id="cd00495">
    <property type="entry name" value="Ribosomal_L25_TL5_CTC"/>
    <property type="match status" value="1"/>
</dbReference>
<dbReference type="HAMAP" id="MF_01334">
    <property type="entry name" value="Ribosomal_bL25_CTC"/>
    <property type="match status" value="1"/>
</dbReference>
<feature type="domain" description="Large ribosomal subunit protein bL25 L25" evidence="6">
    <location>
        <begin position="9"/>
        <end position="95"/>
    </location>
</feature>
<keyword evidence="4" id="KW-0687">Ribonucleoprotein</keyword>
<gene>
    <name evidence="8" type="ORF">MGWOODY_Clf993</name>
</gene>
<evidence type="ECO:0000256" key="3">
    <source>
        <dbReference type="ARBA" id="ARBA00022980"/>
    </source>
</evidence>
<dbReference type="InterPro" id="IPR011035">
    <property type="entry name" value="Ribosomal_bL25/Gln-tRNA_synth"/>
</dbReference>
<dbReference type="Gene3D" id="2.170.120.20">
    <property type="entry name" value="Ribosomal protein L25, beta domain"/>
    <property type="match status" value="1"/>
</dbReference>
<dbReference type="InterPro" id="IPR029751">
    <property type="entry name" value="Ribosomal_L25_dom"/>
</dbReference>
<dbReference type="InterPro" id="IPR037121">
    <property type="entry name" value="Ribosomal_bL25_C"/>
</dbReference>
<dbReference type="NCBIfam" id="TIGR00731">
    <property type="entry name" value="bL25_bact_ctc"/>
    <property type="match status" value="1"/>
</dbReference>
<dbReference type="GO" id="GO:0008097">
    <property type="term" value="F:5S rRNA binding"/>
    <property type="evidence" value="ECO:0007669"/>
    <property type="project" value="InterPro"/>
</dbReference>
<accession>A0A160VBK9</accession>
<dbReference type="Gene3D" id="2.40.240.10">
    <property type="entry name" value="Ribosomal Protein L25, Chain P"/>
    <property type="match status" value="1"/>
</dbReference>
<dbReference type="EMBL" id="FAXA01000449">
    <property type="protein sequence ID" value="CUV03641.1"/>
    <property type="molecule type" value="Genomic_DNA"/>
</dbReference>
<evidence type="ECO:0000256" key="5">
    <source>
        <dbReference type="SAM" id="MobiDB-lite"/>
    </source>
</evidence>
<dbReference type="Pfam" id="PF14693">
    <property type="entry name" value="Ribosomal_TL5_C"/>
    <property type="match status" value="1"/>
</dbReference>
<dbReference type="InterPro" id="IPR020930">
    <property type="entry name" value="Ribosomal_uL5_bac-type"/>
</dbReference>